<evidence type="ECO:0000313" key="2">
    <source>
        <dbReference type="EMBL" id="EPZ69457.1"/>
    </source>
</evidence>
<proteinExistence type="predicted"/>
<evidence type="ECO:0000313" key="3">
    <source>
        <dbReference type="Proteomes" id="UP000015451"/>
    </source>
</evidence>
<evidence type="ECO:0000256" key="1">
    <source>
        <dbReference type="SAM" id="MobiDB-lite"/>
    </source>
</evidence>
<gene>
    <name evidence="2" type="ORF">N199_01730</name>
</gene>
<feature type="region of interest" description="Disordered" evidence="1">
    <location>
        <begin position="14"/>
        <end position="49"/>
    </location>
</feature>
<feature type="compositionally biased region" description="Basic and acidic residues" evidence="1">
    <location>
        <begin position="26"/>
        <end position="49"/>
    </location>
</feature>
<reference evidence="2 3" key="1">
    <citation type="journal article" date="2013" name="Genome Announc.">
        <title>Multiple genome sequences of Helicobacter pylori strains of diverse disease and antibiotic resistance backgrounds from Malaysia.</title>
        <authorList>
            <person name="Rehvathy V."/>
            <person name="Tan M.H."/>
            <person name="Gunaletchumy S.P."/>
            <person name="Teh X."/>
            <person name="Wang S."/>
            <person name="Baybayan P."/>
            <person name="Singh S."/>
            <person name="Ashby M."/>
            <person name="Kaakoush N.O."/>
            <person name="Mitchell H.M."/>
            <person name="Croft L.J."/>
            <person name="Goh K.L."/>
            <person name="Loke M.F."/>
            <person name="Vadivelu J."/>
        </authorList>
    </citation>
    <scope>NUCLEOTIDE SEQUENCE [LARGE SCALE GENOMIC DNA]</scope>
    <source>
        <strain evidence="2 3">UM038</strain>
    </source>
</reference>
<dbReference type="AlphaFoldDB" id="A0AAV3JSR2"/>
<organism evidence="2 3">
    <name type="scientific">Helicobacter pylori UM038</name>
    <dbReference type="NCBI Taxonomy" id="1352343"/>
    <lineage>
        <taxon>Bacteria</taxon>
        <taxon>Pseudomonadati</taxon>
        <taxon>Campylobacterota</taxon>
        <taxon>Epsilonproteobacteria</taxon>
        <taxon>Campylobacterales</taxon>
        <taxon>Helicobacteraceae</taxon>
        <taxon>Helicobacter</taxon>
    </lineage>
</organism>
<dbReference type="Proteomes" id="UP000015451">
    <property type="component" value="Unassembled WGS sequence"/>
</dbReference>
<sequence>MLLELIIKKNSKLTKNKNKKSPQFFDKQKIRELKNKDLRRVAPKDPRKC</sequence>
<dbReference type="EMBL" id="AUSL01000012">
    <property type="protein sequence ID" value="EPZ69457.1"/>
    <property type="molecule type" value="Genomic_DNA"/>
</dbReference>
<name>A0AAV3JSR2_HELPX</name>
<comment type="caution">
    <text evidence="2">The sequence shown here is derived from an EMBL/GenBank/DDBJ whole genome shotgun (WGS) entry which is preliminary data.</text>
</comment>
<protein>
    <submittedName>
        <fullName evidence="2">Uncharacterized protein</fullName>
    </submittedName>
</protein>
<accession>A0AAV3JSR2</accession>